<dbReference type="CDD" id="cd15482">
    <property type="entry name" value="Sialidase_non-viral"/>
    <property type="match status" value="1"/>
</dbReference>
<sequence length="322" mass="35121">MSKLISYSFCLVVIALVAYAFSPRQQTDGQQVELDLARLQINDLARLDDRVIAVGERGTIIVSDDLGDTWRETHGDDQLPVTLTGISPLGGDTLLAVGHDAVLMRSDDAGDSWEVLMQDQELGEPLLGAWSADGEKIFAFGSFGKFFSSSDRGQSWQERELDIHGEHLNDMDGDGERLQLMVGEMGLVLRSQDQGENWERIEPFYRGSLFGVAYLGDAVWVTYGMRGHVFVSRDDGQNWSQVELPHRLPLYGHAEDASGLVIVGTGGAFVKISRDGELKDTGYLSGLGTLTSAVVLPGGDLFVAGQRGLLQQDRGYLAVIGQ</sequence>
<keyword evidence="3" id="KW-0732">Signal</keyword>
<protein>
    <submittedName>
        <fullName evidence="5">BNR/Asp-box repeat domain-containing protein</fullName>
    </submittedName>
</protein>
<dbReference type="GO" id="GO:0009523">
    <property type="term" value="C:photosystem II"/>
    <property type="evidence" value="ECO:0007669"/>
    <property type="project" value="UniProtKB-KW"/>
</dbReference>
<keyword evidence="2" id="KW-0604">Photosystem II</keyword>
<evidence type="ECO:0000313" key="5">
    <source>
        <dbReference type="EMBL" id="CEA02583.1"/>
    </source>
</evidence>
<feature type="chain" id="PRO_5007377870" evidence="3">
    <location>
        <begin position="21"/>
        <end position="322"/>
    </location>
</feature>
<evidence type="ECO:0000256" key="1">
    <source>
        <dbReference type="ARBA" id="ARBA00022531"/>
    </source>
</evidence>
<dbReference type="InterPro" id="IPR015943">
    <property type="entry name" value="WD40/YVTN_repeat-like_dom_sf"/>
</dbReference>
<evidence type="ECO:0000259" key="4">
    <source>
        <dbReference type="Pfam" id="PF14870"/>
    </source>
</evidence>
<dbReference type="GO" id="GO:0015979">
    <property type="term" value="P:photosynthesis"/>
    <property type="evidence" value="ECO:0007669"/>
    <property type="project" value="UniProtKB-KW"/>
</dbReference>
<dbReference type="InterPro" id="IPR028203">
    <property type="entry name" value="PSII_CF48-like_dom"/>
</dbReference>
<organism evidence="5">
    <name type="scientific">Pseudomonas saudimassiliensis</name>
    <dbReference type="NCBI Taxonomy" id="1461581"/>
    <lineage>
        <taxon>Bacteria</taxon>
        <taxon>Pseudomonadati</taxon>
        <taxon>Pseudomonadota</taxon>
        <taxon>Gammaproteobacteria</taxon>
        <taxon>Pseudomonadales</taxon>
        <taxon>Pseudomonadaceae</taxon>
        <taxon>Pseudomonas</taxon>
    </lineage>
</organism>
<feature type="signal peptide" evidence="3">
    <location>
        <begin position="1"/>
        <end position="20"/>
    </location>
</feature>
<dbReference type="RefSeq" id="WP_044498425.1">
    <property type="nucleotide sequence ID" value="NZ_LK391969.1"/>
</dbReference>
<reference evidence="5" key="1">
    <citation type="submission" date="2014-07" db="EMBL/GenBank/DDBJ databases">
        <authorList>
            <person name="Urmite Genomes Urmite Genomes"/>
        </authorList>
    </citation>
    <scope>NUCLEOTIDE SEQUENCE</scope>
    <source>
        <strain evidence="5">12M76_air</strain>
    </source>
</reference>
<dbReference type="PANTHER" id="PTHR47199">
    <property type="entry name" value="PHOTOSYSTEM II STABILITY/ASSEMBLY FACTOR HCF136, CHLOROPLASTIC"/>
    <property type="match status" value="1"/>
</dbReference>
<dbReference type="EMBL" id="LM997413">
    <property type="protein sequence ID" value="CEA02583.1"/>
    <property type="molecule type" value="Genomic_DNA"/>
</dbReference>
<dbReference type="OrthoDB" id="9813892at2"/>
<keyword evidence="1" id="KW-0602">Photosynthesis</keyword>
<evidence type="ECO:0000256" key="2">
    <source>
        <dbReference type="ARBA" id="ARBA00023276"/>
    </source>
</evidence>
<dbReference type="EMBL" id="LK391969">
    <property type="protein sequence ID" value="CEF25881.1"/>
    <property type="molecule type" value="Genomic_DNA"/>
</dbReference>
<proteinExistence type="predicted"/>
<dbReference type="Pfam" id="PF14870">
    <property type="entry name" value="PSII_BNR"/>
    <property type="match status" value="2"/>
</dbReference>
<name>A0A078M551_9PSED</name>
<dbReference type="Gene3D" id="2.130.10.10">
    <property type="entry name" value="YVTN repeat-like/Quinoprotein amine dehydrogenase"/>
    <property type="match status" value="1"/>
</dbReference>
<feature type="domain" description="Photosynthesis system II assembly factor Ycf48/Hcf136-like" evidence="4">
    <location>
        <begin position="30"/>
        <end position="126"/>
    </location>
</feature>
<dbReference type="PANTHER" id="PTHR47199:SF2">
    <property type="entry name" value="PHOTOSYSTEM II STABILITY_ASSEMBLY FACTOR HCF136, CHLOROPLASTIC"/>
    <property type="match status" value="1"/>
</dbReference>
<gene>
    <name evidence="5" type="ORF">BN1049_00800</name>
</gene>
<dbReference type="SUPFAM" id="SSF110296">
    <property type="entry name" value="Oligoxyloglucan reducing end-specific cellobiohydrolase"/>
    <property type="match status" value="1"/>
</dbReference>
<dbReference type="AlphaFoldDB" id="A0A078M551"/>
<accession>A0A078M551</accession>
<dbReference type="PATRIC" id="fig|1461581.3.peg.784"/>
<evidence type="ECO:0000256" key="3">
    <source>
        <dbReference type="SAM" id="SignalP"/>
    </source>
</evidence>
<feature type="domain" description="Photosynthesis system II assembly factor Ycf48/Hcf136-like" evidence="4">
    <location>
        <begin position="137"/>
        <end position="202"/>
    </location>
</feature>